<gene>
    <name evidence="2" type="ORF">LMS43_01365</name>
</gene>
<dbReference type="PANTHER" id="PTHR30514:SF18">
    <property type="entry name" value="RPIR-FAMILY TRANSCRIPTIONAL REGULATOR"/>
    <property type="match status" value="1"/>
</dbReference>
<evidence type="ECO:0000259" key="1">
    <source>
        <dbReference type="PROSITE" id="PS51071"/>
    </source>
</evidence>
<dbReference type="Gene3D" id="3.40.50.10490">
    <property type="entry name" value="Glucose-6-phosphate isomerase like protein, domain 1"/>
    <property type="match status" value="1"/>
</dbReference>
<dbReference type="SUPFAM" id="SSF46689">
    <property type="entry name" value="Homeodomain-like"/>
    <property type="match status" value="1"/>
</dbReference>
<feature type="domain" description="HTH rpiR-type" evidence="1">
    <location>
        <begin position="6"/>
        <end position="82"/>
    </location>
</feature>
<dbReference type="InterPro" id="IPR000281">
    <property type="entry name" value="HTH_RpiR"/>
</dbReference>
<dbReference type="Proteomes" id="UP001168613">
    <property type="component" value="Unassembled WGS sequence"/>
</dbReference>
<proteinExistence type="predicted"/>
<dbReference type="InterPro" id="IPR046348">
    <property type="entry name" value="SIS_dom_sf"/>
</dbReference>
<dbReference type="PANTHER" id="PTHR30514">
    <property type="entry name" value="GLUCOKINASE"/>
    <property type="match status" value="1"/>
</dbReference>
<dbReference type="InterPro" id="IPR036388">
    <property type="entry name" value="WH-like_DNA-bd_sf"/>
</dbReference>
<dbReference type="InterPro" id="IPR009057">
    <property type="entry name" value="Homeodomain-like_sf"/>
</dbReference>
<dbReference type="EMBL" id="JAJHNU010000001">
    <property type="protein sequence ID" value="MDN4119928.1"/>
    <property type="molecule type" value="Genomic_DNA"/>
</dbReference>
<protein>
    <submittedName>
        <fullName evidence="2">MurR/RpiR family transcriptional regulator</fullName>
    </submittedName>
</protein>
<dbReference type="PROSITE" id="PS51071">
    <property type="entry name" value="HTH_RPIR"/>
    <property type="match status" value="1"/>
</dbReference>
<accession>A0ABT8EF90</accession>
<dbReference type="Gene3D" id="1.10.10.10">
    <property type="entry name" value="Winged helix-like DNA-binding domain superfamily/Winged helix DNA-binding domain"/>
    <property type="match status" value="1"/>
</dbReference>
<sequence length="258" mass="28081">MNVTTSSFIQRVIEILPQLHPAEKRLAEFIRDFPGELASYSSLELAQLSEVSTATVSRFIRRLGYEGFEEAKRHMRANQDSALVRPLLRGRSATLSPVLAEHAGSLQQHVYDSYKDITPQQLQTMVAAVSEARKIWVAAVGLEQPLAHYLVGKLFAVQENVQLLPADDCGVALYLPRLQASDVVLVVAAGSSMSALPAYLGKLLGTAAQVVCISELTVLPMTLHSHWQAQAVADTSLPLPVLALCDVLLQQLSAVCKQ</sequence>
<dbReference type="SUPFAM" id="SSF53697">
    <property type="entry name" value="SIS domain"/>
    <property type="match status" value="1"/>
</dbReference>
<organism evidence="2 3">
    <name type="scientific">Alcaligenes endophyticus</name>
    <dbReference type="NCBI Taxonomy" id="1929088"/>
    <lineage>
        <taxon>Bacteria</taxon>
        <taxon>Pseudomonadati</taxon>
        <taxon>Pseudomonadota</taxon>
        <taxon>Betaproteobacteria</taxon>
        <taxon>Burkholderiales</taxon>
        <taxon>Alcaligenaceae</taxon>
        <taxon>Alcaligenes</taxon>
    </lineage>
</organism>
<name>A0ABT8EF90_9BURK</name>
<dbReference type="RefSeq" id="WP_266122734.1">
    <property type="nucleotide sequence ID" value="NZ_JAJHNU010000001.1"/>
</dbReference>
<reference evidence="2" key="1">
    <citation type="submission" date="2021-11" db="EMBL/GenBank/DDBJ databases">
        <title>Draft genome sequence of Alcaligenes endophyticus type strain CCUG 75668T.</title>
        <authorList>
            <person name="Salva-Serra F."/>
            <person name="Duran R.E."/>
            <person name="Seeger M."/>
            <person name="Moore E.R.B."/>
            <person name="Jaen-Luchoro D."/>
        </authorList>
    </citation>
    <scope>NUCLEOTIDE SEQUENCE</scope>
    <source>
        <strain evidence="2">CCUG 75668</strain>
    </source>
</reference>
<keyword evidence="3" id="KW-1185">Reference proteome</keyword>
<dbReference type="Pfam" id="PF01418">
    <property type="entry name" value="HTH_6"/>
    <property type="match status" value="1"/>
</dbReference>
<dbReference type="InterPro" id="IPR047640">
    <property type="entry name" value="RpiR-like"/>
</dbReference>
<comment type="caution">
    <text evidence="2">The sequence shown here is derived from an EMBL/GenBank/DDBJ whole genome shotgun (WGS) entry which is preliminary data.</text>
</comment>
<evidence type="ECO:0000313" key="2">
    <source>
        <dbReference type="EMBL" id="MDN4119928.1"/>
    </source>
</evidence>
<evidence type="ECO:0000313" key="3">
    <source>
        <dbReference type="Proteomes" id="UP001168613"/>
    </source>
</evidence>